<dbReference type="Gene3D" id="3.40.50.12780">
    <property type="entry name" value="N-terminal domain of ligase-like"/>
    <property type="match status" value="1"/>
</dbReference>
<evidence type="ECO:0000313" key="5">
    <source>
        <dbReference type="Proteomes" id="UP001335729"/>
    </source>
</evidence>
<dbReference type="PANTHER" id="PTHR43201:SF5">
    <property type="entry name" value="MEDIUM-CHAIN ACYL-COA LIGASE ACSF2, MITOCHONDRIAL"/>
    <property type="match status" value="1"/>
</dbReference>
<comment type="caution">
    <text evidence="4">The sequence shown here is derived from an EMBL/GenBank/DDBJ whole genome shotgun (WGS) entry which is preliminary data.</text>
</comment>
<dbReference type="InterPro" id="IPR042099">
    <property type="entry name" value="ANL_N_sf"/>
</dbReference>
<evidence type="ECO:0000313" key="4">
    <source>
        <dbReference type="EMBL" id="MEE4025963.1"/>
    </source>
</evidence>
<dbReference type="InterPro" id="IPR045851">
    <property type="entry name" value="AMP-bd_C_sf"/>
</dbReference>
<dbReference type="Proteomes" id="UP001335729">
    <property type="component" value="Unassembled WGS sequence"/>
</dbReference>
<proteinExistence type="inferred from homology"/>
<keyword evidence="2" id="KW-0436">Ligase</keyword>
<feature type="domain" description="AMP-dependent synthetase/ligase" evidence="3">
    <location>
        <begin position="10"/>
        <end position="336"/>
    </location>
</feature>
<organism evidence="4 5">
    <name type="scientific">Gordonia prachuapensis</name>
    <dbReference type="NCBI Taxonomy" id="3115651"/>
    <lineage>
        <taxon>Bacteria</taxon>
        <taxon>Bacillati</taxon>
        <taxon>Actinomycetota</taxon>
        <taxon>Actinomycetes</taxon>
        <taxon>Mycobacteriales</taxon>
        <taxon>Gordoniaceae</taxon>
        <taxon>Gordonia</taxon>
    </lineage>
</organism>
<dbReference type="EMBL" id="JAZDUE010000028">
    <property type="protein sequence ID" value="MEE4025963.1"/>
    <property type="molecule type" value="Genomic_DNA"/>
</dbReference>
<dbReference type="Pfam" id="PF00501">
    <property type="entry name" value="AMP-binding"/>
    <property type="match status" value="1"/>
</dbReference>
<sequence length="490" mass="53011">MTRQPISAVFADRARTEPNAIIVRDATSTATAAEIDNRATRVARLLDARGVRRDDRVVVSLPNDISFVVACVAIWRVGATPMPLSPDLAVDERAALEDLGRPSAAFGPRPHRFDVAWIAEAQAEGLSDAPMPERWAHSWKAPTSSGSTGRPKVIASTAPALVNPAAPIAPFVPQHANQLVTSPLWHSTAFTYAFRGLTAGHRLVIEPRFDEHRFLDAVERHRITWAVLAPPSIRRLLRLPQEVRDRHDVSSLESVLHLGGRCPVPDKHALIEWLGPHRVTEVYAGSESNGLTMIRGDEWLRHPGSVGRGVGGTEIRVGAGPGALTASGTGTIWMRRGTTSTYTYLGARTLRTADGWDTLGDIGSLTDDGYLYVHDRAADSIHRHGTPVYPADIEQTFERHPDVRGAVAVGASNGVGGTSITVHVDIADAAITLDELKHFAAQHLTGADRPDRICLSHRPLRNDAGKIRRRALIGCGHEPSASLQVNGART</sequence>
<dbReference type="Gene3D" id="3.30.300.30">
    <property type="match status" value="1"/>
</dbReference>
<dbReference type="SUPFAM" id="SSF56801">
    <property type="entry name" value="Acetyl-CoA synthetase-like"/>
    <property type="match status" value="1"/>
</dbReference>
<dbReference type="RefSeq" id="WP_330507353.1">
    <property type="nucleotide sequence ID" value="NZ_JAZDUE010000028.1"/>
</dbReference>
<evidence type="ECO:0000259" key="3">
    <source>
        <dbReference type="Pfam" id="PF00501"/>
    </source>
</evidence>
<accession>A0ABU7N074</accession>
<dbReference type="PANTHER" id="PTHR43201">
    <property type="entry name" value="ACYL-COA SYNTHETASE"/>
    <property type="match status" value="1"/>
</dbReference>
<comment type="similarity">
    <text evidence="1">Belongs to the ATP-dependent AMP-binding enzyme family.</text>
</comment>
<evidence type="ECO:0000256" key="2">
    <source>
        <dbReference type="ARBA" id="ARBA00022598"/>
    </source>
</evidence>
<evidence type="ECO:0000256" key="1">
    <source>
        <dbReference type="ARBA" id="ARBA00006432"/>
    </source>
</evidence>
<keyword evidence="5" id="KW-1185">Reference proteome</keyword>
<name>A0ABU7N074_9ACTN</name>
<reference evidence="4 5" key="1">
    <citation type="submission" date="2024-01" db="EMBL/GenBank/DDBJ databases">
        <title>Draft genome sequence of Gordonia sp. PKS22-38.</title>
        <authorList>
            <person name="Suphannarot A."/>
            <person name="Mingma R."/>
        </authorList>
    </citation>
    <scope>NUCLEOTIDE SEQUENCE [LARGE SCALE GENOMIC DNA]</scope>
    <source>
        <strain evidence="4 5">PKS22-38</strain>
    </source>
</reference>
<dbReference type="InterPro" id="IPR000873">
    <property type="entry name" value="AMP-dep_synth/lig_dom"/>
</dbReference>
<protein>
    <submittedName>
        <fullName evidence="4">AMP-binding protein</fullName>
    </submittedName>
</protein>
<gene>
    <name evidence="4" type="ORF">V1Y59_22975</name>
</gene>